<feature type="transmembrane region" description="Helical" evidence="1">
    <location>
        <begin position="12"/>
        <end position="30"/>
    </location>
</feature>
<dbReference type="EMBL" id="CAJGYO010000016">
    <property type="protein sequence ID" value="CAD6272964.1"/>
    <property type="molecule type" value="Genomic_DNA"/>
</dbReference>
<organism evidence="2 3">
    <name type="scientific">Miscanthus lutarioriparius</name>
    <dbReference type="NCBI Taxonomy" id="422564"/>
    <lineage>
        <taxon>Eukaryota</taxon>
        <taxon>Viridiplantae</taxon>
        <taxon>Streptophyta</taxon>
        <taxon>Embryophyta</taxon>
        <taxon>Tracheophyta</taxon>
        <taxon>Spermatophyta</taxon>
        <taxon>Magnoliopsida</taxon>
        <taxon>Liliopsida</taxon>
        <taxon>Poales</taxon>
        <taxon>Poaceae</taxon>
        <taxon>PACMAD clade</taxon>
        <taxon>Panicoideae</taxon>
        <taxon>Andropogonodae</taxon>
        <taxon>Andropogoneae</taxon>
        <taxon>Saccharinae</taxon>
        <taxon>Miscanthus</taxon>
    </lineage>
</organism>
<name>A0A811RTT9_9POAL</name>
<sequence>MNKQLGEHQSYPGYMLMITNVVIHLFLVTVKVRLEVMGKKAKNTTYISGNEAGRISREVSKVEKFMLVEMAGSKNIEAAGQTGFEAKMQDSFEDDKSKILMIHFGIGHNMASGNKENQLLEMKQQCPPNAMLHIDLEVISWKVGSL</sequence>
<evidence type="ECO:0000313" key="2">
    <source>
        <dbReference type="EMBL" id="CAD6272964.1"/>
    </source>
</evidence>
<evidence type="ECO:0000313" key="3">
    <source>
        <dbReference type="Proteomes" id="UP000604825"/>
    </source>
</evidence>
<accession>A0A811RTT9</accession>
<keyword evidence="1" id="KW-1133">Transmembrane helix</keyword>
<dbReference type="OrthoDB" id="1719818at2759"/>
<gene>
    <name evidence="2" type="ORF">NCGR_LOCUS56233</name>
</gene>
<proteinExistence type="predicted"/>
<protein>
    <submittedName>
        <fullName evidence="2">Uncharacterized protein</fullName>
    </submittedName>
</protein>
<comment type="caution">
    <text evidence="2">The sequence shown here is derived from an EMBL/GenBank/DDBJ whole genome shotgun (WGS) entry which is preliminary data.</text>
</comment>
<evidence type="ECO:0000256" key="1">
    <source>
        <dbReference type="SAM" id="Phobius"/>
    </source>
</evidence>
<keyword evidence="1" id="KW-0472">Membrane</keyword>
<dbReference type="AlphaFoldDB" id="A0A811RTT9"/>
<keyword evidence="3" id="KW-1185">Reference proteome</keyword>
<dbReference type="Proteomes" id="UP000604825">
    <property type="component" value="Unassembled WGS sequence"/>
</dbReference>
<reference evidence="2" key="1">
    <citation type="submission" date="2020-10" db="EMBL/GenBank/DDBJ databases">
        <authorList>
            <person name="Han B."/>
            <person name="Lu T."/>
            <person name="Zhao Q."/>
            <person name="Huang X."/>
            <person name="Zhao Y."/>
        </authorList>
    </citation>
    <scope>NUCLEOTIDE SEQUENCE</scope>
</reference>
<keyword evidence="1" id="KW-0812">Transmembrane</keyword>